<proteinExistence type="predicted"/>
<dbReference type="InterPro" id="IPR029016">
    <property type="entry name" value="GAF-like_dom_sf"/>
</dbReference>
<evidence type="ECO:0000313" key="2">
    <source>
        <dbReference type="Proteomes" id="UP000544872"/>
    </source>
</evidence>
<organism evidence="1 2">
    <name type="scientific">Novispirillum itersonii</name>
    <name type="common">Aquaspirillum itersonii</name>
    <dbReference type="NCBI Taxonomy" id="189"/>
    <lineage>
        <taxon>Bacteria</taxon>
        <taxon>Pseudomonadati</taxon>
        <taxon>Pseudomonadota</taxon>
        <taxon>Alphaproteobacteria</taxon>
        <taxon>Rhodospirillales</taxon>
        <taxon>Novispirillaceae</taxon>
        <taxon>Novispirillum</taxon>
    </lineage>
</organism>
<sequence length="233" mass="25269">MTLHTPSIPASDLPTPEQVLAFLQAHPDFLPAQDGVMARLLADYMPDRNLGSGVVDFQGHALRALRTEITELRREAQELIRTARDNMSLQHRIHEAALALMAAETVEDGAKALAEDLPLLLEVDLVLLCLEPGAPADLARISQPLPDGTVETLLAGSDTRLRAHLHGEATLYGEGAGLIESDALVRLPATDRHPVGLLAFGSRRARAFEPGQGTELMSFLSAVLHHCLRHWKG</sequence>
<gene>
    <name evidence="1" type="ORF">FHS48_003522</name>
</gene>
<dbReference type="PANTHER" id="PTHR38765:SF1">
    <property type="entry name" value="DUF484 DOMAIN-CONTAINING PROTEIN"/>
    <property type="match status" value="1"/>
</dbReference>
<accession>A0A7W9ZJ07</accession>
<keyword evidence="2" id="KW-1185">Reference proteome</keyword>
<protein>
    <recommendedName>
        <fullName evidence="3">DUF484 domain-containing protein</fullName>
    </recommendedName>
</protein>
<name>A0A7W9ZJ07_NOVIT</name>
<dbReference type="Proteomes" id="UP000544872">
    <property type="component" value="Unassembled WGS sequence"/>
</dbReference>
<dbReference type="EMBL" id="JACIIX010000016">
    <property type="protein sequence ID" value="MBB6212075.1"/>
    <property type="molecule type" value="Genomic_DNA"/>
</dbReference>
<comment type="caution">
    <text evidence="1">The sequence shown here is derived from an EMBL/GenBank/DDBJ whole genome shotgun (WGS) entry which is preliminary data.</text>
</comment>
<dbReference type="Gene3D" id="3.30.450.40">
    <property type="match status" value="1"/>
</dbReference>
<evidence type="ECO:0000313" key="1">
    <source>
        <dbReference type="EMBL" id="MBB6212075.1"/>
    </source>
</evidence>
<dbReference type="PANTHER" id="PTHR38765">
    <property type="entry name" value="DUF484 DOMAIN-CONTAINING PROTEIN"/>
    <property type="match status" value="1"/>
</dbReference>
<dbReference type="RefSeq" id="WP_184265408.1">
    <property type="nucleotide sequence ID" value="NZ_JACIIX010000016.1"/>
</dbReference>
<dbReference type="Pfam" id="PF04340">
    <property type="entry name" value="DUF484"/>
    <property type="match status" value="1"/>
</dbReference>
<dbReference type="InterPro" id="IPR007435">
    <property type="entry name" value="DUF484"/>
</dbReference>
<evidence type="ECO:0008006" key="3">
    <source>
        <dbReference type="Google" id="ProtNLM"/>
    </source>
</evidence>
<reference evidence="1 2" key="1">
    <citation type="submission" date="2020-08" db="EMBL/GenBank/DDBJ databases">
        <title>Genomic Encyclopedia of Type Strains, Phase IV (KMG-IV): sequencing the most valuable type-strain genomes for metagenomic binning, comparative biology and taxonomic classification.</title>
        <authorList>
            <person name="Goeker M."/>
        </authorList>
    </citation>
    <scope>NUCLEOTIDE SEQUENCE [LARGE SCALE GENOMIC DNA]</scope>
    <source>
        <strain evidence="1 2">DSM 11590</strain>
    </source>
</reference>
<dbReference type="AlphaFoldDB" id="A0A7W9ZJ07"/>